<reference evidence="2" key="1">
    <citation type="submission" date="2019-02" db="EMBL/GenBank/DDBJ databases">
        <authorList>
            <person name="Gruber-Vodicka R. H."/>
            <person name="Seah K. B. B."/>
        </authorList>
    </citation>
    <scope>NUCLEOTIDE SEQUENCE</scope>
    <source>
        <strain evidence="2">BECK_BZ131</strain>
    </source>
</reference>
<dbReference type="InterPro" id="IPR051404">
    <property type="entry name" value="TA_system_antitoxin"/>
</dbReference>
<dbReference type="AlphaFoldDB" id="A0A450TTX4"/>
<accession>A0A450TTX4</accession>
<proteinExistence type="predicted"/>
<organism evidence="2">
    <name type="scientific">Candidatus Kentrum sp. FW</name>
    <dbReference type="NCBI Taxonomy" id="2126338"/>
    <lineage>
        <taxon>Bacteria</taxon>
        <taxon>Pseudomonadati</taxon>
        <taxon>Pseudomonadota</taxon>
        <taxon>Gammaproteobacteria</taxon>
        <taxon>Candidatus Kentrum</taxon>
    </lineage>
</organism>
<gene>
    <name evidence="2" type="ORF">BECKFW1821C_GA0114237_103237</name>
</gene>
<sequence>MKKFTVILEQDEDGAWVSECPSIPGCISQGKTREEAVTNIREAIRLCLEVRAEREMASNIETLQLEIAA</sequence>
<evidence type="ECO:0000259" key="1">
    <source>
        <dbReference type="Pfam" id="PF15919"/>
    </source>
</evidence>
<name>A0A450TTX4_9GAMM</name>
<dbReference type="InterPro" id="IPR031807">
    <property type="entry name" value="HicB-like"/>
</dbReference>
<dbReference type="PANTHER" id="PTHR34504:SF2">
    <property type="entry name" value="UPF0150 PROTEIN SSL0259"/>
    <property type="match status" value="1"/>
</dbReference>
<feature type="domain" description="HicB-like antitoxin of toxin-antitoxin system" evidence="1">
    <location>
        <begin position="4"/>
        <end position="59"/>
    </location>
</feature>
<dbReference type="Gene3D" id="3.30.160.250">
    <property type="match status" value="1"/>
</dbReference>
<dbReference type="InterPro" id="IPR035069">
    <property type="entry name" value="TTHA1013/TTHA0281-like"/>
</dbReference>
<dbReference type="PANTHER" id="PTHR34504">
    <property type="entry name" value="ANTITOXIN HICB"/>
    <property type="match status" value="1"/>
</dbReference>
<dbReference type="EMBL" id="CAADFE010000032">
    <property type="protein sequence ID" value="VFJ72193.1"/>
    <property type="molecule type" value="Genomic_DNA"/>
</dbReference>
<dbReference type="SUPFAM" id="SSF143100">
    <property type="entry name" value="TTHA1013/TTHA0281-like"/>
    <property type="match status" value="1"/>
</dbReference>
<dbReference type="Pfam" id="PF15919">
    <property type="entry name" value="HicB_lk_antitox"/>
    <property type="match status" value="1"/>
</dbReference>
<evidence type="ECO:0000313" key="2">
    <source>
        <dbReference type="EMBL" id="VFJ72193.1"/>
    </source>
</evidence>
<protein>
    <submittedName>
        <fullName evidence="2">Predicted nuclease of the RNAse H fold, HicB family</fullName>
    </submittedName>
</protein>